<comment type="caution">
    <text evidence="1">The sequence shown here is derived from an EMBL/GenBank/DDBJ whole genome shotgun (WGS) entry which is preliminary data.</text>
</comment>
<organism evidence="1">
    <name type="scientific">marine sediment metagenome</name>
    <dbReference type="NCBI Taxonomy" id="412755"/>
    <lineage>
        <taxon>unclassified sequences</taxon>
        <taxon>metagenomes</taxon>
        <taxon>ecological metagenomes</taxon>
    </lineage>
</organism>
<accession>X0YC12</accession>
<proteinExistence type="predicted"/>
<feature type="non-terminal residue" evidence="1">
    <location>
        <position position="39"/>
    </location>
</feature>
<reference evidence="1" key="1">
    <citation type="journal article" date="2014" name="Front. Microbiol.">
        <title>High frequency of phylogenetically diverse reductive dehalogenase-homologous genes in deep subseafloor sedimentary metagenomes.</title>
        <authorList>
            <person name="Kawai M."/>
            <person name="Futagami T."/>
            <person name="Toyoda A."/>
            <person name="Takaki Y."/>
            <person name="Nishi S."/>
            <person name="Hori S."/>
            <person name="Arai W."/>
            <person name="Tsubouchi T."/>
            <person name="Morono Y."/>
            <person name="Uchiyama I."/>
            <person name="Ito T."/>
            <person name="Fujiyama A."/>
            <person name="Inagaki F."/>
            <person name="Takami H."/>
        </authorList>
    </citation>
    <scope>NUCLEOTIDE SEQUENCE</scope>
    <source>
        <strain evidence="1">Expedition CK06-06</strain>
    </source>
</reference>
<protein>
    <submittedName>
        <fullName evidence="1">Uncharacterized protein</fullName>
    </submittedName>
</protein>
<dbReference type="EMBL" id="BARS01059562">
    <property type="protein sequence ID" value="GAG46268.1"/>
    <property type="molecule type" value="Genomic_DNA"/>
</dbReference>
<feature type="non-terminal residue" evidence="1">
    <location>
        <position position="1"/>
    </location>
</feature>
<sequence length="39" mass="4615">NWDYQINHPLRTRDNVSADRWPLTSVKGLALYKEAMKKV</sequence>
<name>X0YC12_9ZZZZ</name>
<dbReference type="AlphaFoldDB" id="X0YC12"/>
<gene>
    <name evidence="1" type="ORF">S01H1_86185</name>
</gene>
<evidence type="ECO:0000313" key="1">
    <source>
        <dbReference type="EMBL" id="GAG46268.1"/>
    </source>
</evidence>